<dbReference type="AlphaFoldDB" id="A0A1G1X363"/>
<evidence type="ECO:0000313" key="2">
    <source>
        <dbReference type="Proteomes" id="UP000177528"/>
    </source>
</evidence>
<reference evidence="1 2" key="1">
    <citation type="journal article" date="2016" name="Nat. Commun.">
        <title>Thousands of microbial genomes shed light on interconnected biogeochemical processes in an aquifer system.</title>
        <authorList>
            <person name="Anantharaman K."/>
            <person name="Brown C.T."/>
            <person name="Hug L.A."/>
            <person name="Sharon I."/>
            <person name="Castelle C.J."/>
            <person name="Probst A.J."/>
            <person name="Thomas B.C."/>
            <person name="Singh A."/>
            <person name="Wilkins M.J."/>
            <person name="Karaoz U."/>
            <person name="Brodie E.L."/>
            <person name="Williams K.H."/>
            <person name="Hubbard S.S."/>
            <person name="Banfield J.F."/>
        </authorList>
    </citation>
    <scope>NUCLEOTIDE SEQUENCE [LARGE SCALE GENOMIC DNA]</scope>
</reference>
<evidence type="ECO:0000313" key="1">
    <source>
        <dbReference type="EMBL" id="OGY34394.1"/>
    </source>
</evidence>
<dbReference type="Proteomes" id="UP000177528">
    <property type="component" value="Unassembled WGS sequence"/>
</dbReference>
<dbReference type="EMBL" id="MHHR01000014">
    <property type="protein sequence ID" value="OGY34394.1"/>
    <property type="molecule type" value="Genomic_DNA"/>
</dbReference>
<proteinExistence type="predicted"/>
<name>A0A1G1X363_9BACT</name>
<protein>
    <submittedName>
        <fullName evidence="1">Uncharacterized protein</fullName>
    </submittedName>
</protein>
<sequence length="565" mass="64105">MVLANRFIGIRHRRKATKEGEARPTTVAIQTREGVQVYDLETETHELDFLLHRFPVEWRDLASTEEEVVWFHKDNAPDGVRRDHCKWRTLKKEEKVDGLNPNHLRRILNSKGLPVAQLLTKVPTKFDGLEKGDVVGMVLGGSGDRFAAALSRQGEEIGATVWRIPPFALLALRGDVSKDEDHLTLARLVEENQNSFYLLRRRDRAGIRVKEALAIRQDAMKARIGCEQRMLQALVGSIFLTQEGRFPEGVVEDEFDKIKANDAIYQGLLAEEARRDKEMEKAVKTLEIWGAIFDKITGCGPRITAGIIAPIGDIRRFWVEPDPQAMQRLYERSQDLERQGMLEEDKVHVAGRSAGKTPFQILQMTRSWQQQNGKPMEVQLLTEAIACHHERHLLRVKAMQKGMGKFKKFCGVHCTAEGKFPRRRAGEVANWNPNVRQALYLLGDQFNRRPGSHWGKELLKWKGILREKHSNVECSTCGVPWDQCKKQGVAIVGPLPTELAELGLPADVGVLKGRHSKRYTDGHIHKMAIWRTLSKFVEHLFKVWSRIEKEQSGGIQAASGQSEAA</sequence>
<organism evidence="1 2">
    <name type="scientific">Candidatus Andersenbacteria bacterium RIFCSPHIGHO2_12_FULL_45_11</name>
    <dbReference type="NCBI Taxonomy" id="1797281"/>
    <lineage>
        <taxon>Bacteria</taxon>
        <taxon>Candidatus Anderseniibacteriota</taxon>
    </lineage>
</organism>
<accession>A0A1G1X363</accession>
<gene>
    <name evidence="1" type="ORF">A3D99_02680</name>
</gene>
<comment type="caution">
    <text evidence="1">The sequence shown here is derived from an EMBL/GenBank/DDBJ whole genome shotgun (WGS) entry which is preliminary data.</text>
</comment>